<protein>
    <submittedName>
        <fullName evidence="1">Uncharacterized protein</fullName>
    </submittedName>
</protein>
<evidence type="ECO:0000313" key="1">
    <source>
        <dbReference type="EMBL" id="CUS44970.1"/>
    </source>
</evidence>
<sequence>MGSCQNRATNPHASVITLKQASEAMMIRDRLIRSAASAIGIPSVA</sequence>
<organism evidence="1">
    <name type="scientific">hydrothermal vent metagenome</name>
    <dbReference type="NCBI Taxonomy" id="652676"/>
    <lineage>
        <taxon>unclassified sequences</taxon>
        <taxon>metagenomes</taxon>
        <taxon>ecological metagenomes</taxon>
    </lineage>
</organism>
<dbReference type="AlphaFoldDB" id="A0A160TIW0"/>
<accession>A0A160TIW0</accession>
<dbReference type="EMBL" id="CZQE01000198">
    <property type="protein sequence ID" value="CUS44970.1"/>
    <property type="molecule type" value="Genomic_DNA"/>
</dbReference>
<name>A0A160TIW0_9ZZZZ</name>
<proteinExistence type="predicted"/>
<gene>
    <name evidence="1" type="ORF">MGWOODY_Smn2773</name>
</gene>
<reference evidence="1" key="1">
    <citation type="submission" date="2015-10" db="EMBL/GenBank/DDBJ databases">
        <authorList>
            <person name="Gilbert D.G."/>
        </authorList>
    </citation>
    <scope>NUCLEOTIDE SEQUENCE</scope>
</reference>